<sequence>MYKNSNAFYPSRIYLNINFDEIKRKLKNINNVNIKDYGSIIFMDIGNCMFAINHLGKIDFYYNSKNNLQLENNLKKIENIFKQQIKEFNIVM</sequence>
<dbReference type="EMBL" id="JBJIAA010000009">
    <property type="protein sequence ID" value="MFL0251232.1"/>
    <property type="molecule type" value="Genomic_DNA"/>
</dbReference>
<name>A0ABW8TFR1_9CLOT</name>
<comment type="caution">
    <text evidence="1">The sequence shown here is derived from an EMBL/GenBank/DDBJ whole genome shotgun (WGS) entry which is preliminary data.</text>
</comment>
<evidence type="ECO:0000313" key="1">
    <source>
        <dbReference type="EMBL" id="MFL0251232.1"/>
    </source>
</evidence>
<reference evidence="1 2" key="1">
    <citation type="submission" date="2024-11" db="EMBL/GenBank/DDBJ databases">
        <authorList>
            <person name="Heng Y.C."/>
            <person name="Lim A.C.H."/>
            <person name="Lee J.K.Y."/>
            <person name="Kittelmann S."/>
        </authorList>
    </citation>
    <scope>NUCLEOTIDE SEQUENCE [LARGE SCALE GENOMIC DNA]</scope>
    <source>
        <strain evidence="1 2">WILCCON 0114</strain>
    </source>
</reference>
<evidence type="ECO:0000313" key="2">
    <source>
        <dbReference type="Proteomes" id="UP001623592"/>
    </source>
</evidence>
<organism evidence="1 2">
    <name type="scientific">Clostridium neuense</name>
    <dbReference type="NCBI Taxonomy" id="1728934"/>
    <lineage>
        <taxon>Bacteria</taxon>
        <taxon>Bacillati</taxon>
        <taxon>Bacillota</taxon>
        <taxon>Clostridia</taxon>
        <taxon>Eubacteriales</taxon>
        <taxon>Clostridiaceae</taxon>
        <taxon>Clostridium</taxon>
    </lineage>
</organism>
<keyword evidence="2" id="KW-1185">Reference proteome</keyword>
<dbReference type="Proteomes" id="UP001623592">
    <property type="component" value="Unassembled WGS sequence"/>
</dbReference>
<proteinExistence type="predicted"/>
<protein>
    <submittedName>
        <fullName evidence="1">Uncharacterized protein</fullName>
    </submittedName>
</protein>
<accession>A0ABW8TFR1</accession>
<dbReference type="RefSeq" id="WP_406787885.1">
    <property type="nucleotide sequence ID" value="NZ_JBJIAA010000009.1"/>
</dbReference>
<gene>
    <name evidence="1" type="ORF">ACJDT4_12420</name>
</gene>